<organism evidence="1 2">
    <name type="scientific">Acinetobacter calcoaceticus</name>
    <dbReference type="NCBI Taxonomy" id="471"/>
    <lineage>
        <taxon>Bacteria</taxon>
        <taxon>Pseudomonadati</taxon>
        <taxon>Pseudomonadota</taxon>
        <taxon>Gammaproteobacteria</taxon>
        <taxon>Moraxellales</taxon>
        <taxon>Moraxellaceae</taxon>
        <taxon>Acinetobacter</taxon>
        <taxon>Acinetobacter calcoaceticus/baumannii complex</taxon>
    </lineage>
</organism>
<keyword evidence="2" id="KW-1185">Reference proteome</keyword>
<dbReference type="AlphaFoldDB" id="A0A4V2R179"/>
<name>A0A4V2R179_ACICA</name>
<dbReference type="Proteomes" id="UP000294963">
    <property type="component" value="Unassembled WGS sequence"/>
</dbReference>
<evidence type="ECO:0000313" key="2">
    <source>
        <dbReference type="Proteomes" id="UP000294963"/>
    </source>
</evidence>
<dbReference type="OrthoDB" id="6699179at2"/>
<gene>
    <name evidence="1" type="ORF">EC844_109120</name>
</gene>
<accession>A0A4V2R179</accession>
<sequence length="251" mass="29176">MDIQQQLAQLIEEAYTLFAAYPLGQKIAVCHEFVCCLQQSDIDLLHSTPVRELDRRVIYEYLDAGAGEDDVLLAQQMKHLLPRVLDLLLQGERLAHSTEIIFAKLHCELTEVWTATEIEFMQRFALCYFQYKALHLVDHDLATDDFLDCIIIMFNTAGLEISTLLDQWLILLEYPQVMLDFINIIKCCLNDGVYDQSYADEKLQKQITAWLKHPQHRSKILIQLIKLAESNDLTEHQRLDLLQVMDQLKLN</sequence>
<reference evidence="1 2" key="1">
    <citation type="submission" date="2019-03" db="EMBL/GenBank/DDBJ databases">
        <title>Genomic analyses of the natural microbiome of Caenorhabditis elegans.</title>
        <authorList>
            <person name="Samuel B."/>
        </authorList>
    </citation>
    <scope>NUCLEOTIDE SEQUENCE [LARGE SCALE GENOMIC DNA]</scope>
    <source>
        <strain evidence="1 2">JUb89</strain>
    </source>
</reference>
<comment type="caution">
    <text evidence="1">The sequence shown here is derived from an EMBL/GenBank/DDBJ whole genome shotgun (WGS) entry which is preliminary data.</text>
</comment>
<protein>
    <submittedName>
        <fullName evidence="1">Uncharacterized protein</fullName>
    </submittedName>
</protein>
<proteinExistence type="predicted"/>
<dbReference type="EMBL" id="SLVJ01000009">
    <property type="protein sequence ID" value="TCM67348.1"/>
    <property type="molecule type" value="Genomic_DNA"/>
</dbReference>
<evidence type="ECO:0000313" key="1">
    <source>
        <dbReference type="EMBL" id="TCM67348.1"/>
    </source>
</evidence>